<keyword evidence="6 10" id="KW-1133">Transmembrane helix</keyword>
<evidence type="ECO:0000256" key="10">
    <source>
        <dbReference type="SAM" id="Phobius"/>
    </source>
</evidence>
<sequence length="294" mass="31749">MPSEEGSVVRWLVCGASAGLAVDIGLYPLDTIKSRMQSKQGFIAAGGFKDIYRCVKSFQITNFRLLSFRGMSSVLVGSAPGAAIFFLTYKYINGQMKRSIEGKDALVDAFSASLAEIAACAVRVPTELCKQRGQVNKNTRLTLICKEIMESKGLKGFYQGYGSTVAREIPFSIIQFPIWEGLKRMVAERNPLEGAACGSVAGCIAAGLTTPLDVAKTRIMLTKTGPTLGILSTLKEVIIFVPLPSNPSLFQVYTSGGIKGLYSGVVPRVMWISGGGFVFFGAYETAMHFTKFLD</sequence>
<dbReference type="InParanoid" id="E3NQZ3"/>
<evidence type="ECO:0000256" key="3">
    <source>
        <dbReference type="ARBA" id="ARBA00022448"/>
    </source>
</evidence>
<dbReference type="eggNOG" id="KOG0768">
    <property type="taxonomic scope" value="Eukaryota"/>
</dbReference>
<dbReference type="Proteomes" id="UP000008281">
    <property type="component" value="Unassembled WGS sequence"/>
</dbReference>
<reference evidence="11" key="1">
    <citation type="submission" date="2007-07" db="EMBL/GenBank/DDBJ databases">
        <title>PCAP assembly of the Caenorhabditis remanei genome.</title>
        <authorList>
            <consortium name="The Caenorhabditis remanei Sequencing Consortium"/>
            <person name="Wilson R.K."/>
        </authorList>
    </citation>
    <scope>NUCLEOTIDE SEQUENCE [LARGE SCALE GENOMIC DNA]</scope>
    <source>
        <strain evidence="11">PB4641</strain>
    </source>
</reference>
<accession>E3NQZ3</accession>
<evidence type="ECO:0000256" key="4">
    <source>
        <dbReference type="ARBA" id="ARBA00022692"/>
    </source>
</evidence>
<gene>
    <name evidence="11" type="ORF">CRE_04436</name>
</gene>
<comment type="similarity">
    <text evidence="2 9">Belongs to the mitochondrial carrier (TC 2.A.29) family.</text>
</comment>
<dbReference type="PROSITE" id="PS50920">
    <property type="entry name" value="SOLCAR"/>
    <property type="match status" value="3"/>
</dbReference>
<evidence type="ECO:0000256" key="8">
    <source>
        <dbReference type="PROSITE-ProRule" id="PRU00282"/>
    </source>
</evidence>
<evidence type="ECO:0000256" key="6">
    <source>
        <dbReference type="ARBA" id="ARBA00022989"/>
    </source>
</evidence>
<evidence type="ECO:0000256" key="7">
    <source>
        <dbReference type="ARBA" id="ARBA00023136"/>
    </source>
</evidence>
<protein>
    <recommendedName>
        <fullName evidence="13">S-adenosylmethionine mitochondrial carrier protein</fullName>
    </recommendedName>
</protein>
<dbReference type="Gene3D" id="1.50.40.10">
    <property type="entry name" value="Mitochondrial carrier domain"/>
    <property type="match status" value="2"/>
</dbReference>
<dbReference type="OMA" id="DIWIAGA"/>
<evidence type="ECO:0000256" key="9">
    <source>
        <dbReference type="RuleBase" id="RU000488"/>
    </source>
</evidence>
<dbReference type="STRING" id="31234.E3NQZ3"/>
<name>E3NQZ3_CAERE</name>
<keyword evidence="5" id="KW-0677">Repeat</keyword>
<evidence type="ECO:0008006" key="13">
    <source>
        <dbReference type="Google" id="ProtNLM"/>
    </source>
</evidence>
<dbReference type="InterPro" id="IPR023395">
    <property type="entry name" value="MCP_dom_sf"/>
</dbReference>
<dbReference type="GO" id="GO:0016020">
    <property type="term" value="C:membrane"/>
    <property type="evidence" value="ECO:0007669"/>
    <property type="project" value="UniProtKB-SubCell"/>
</dbReference>
<feature type="repeat" description="Solcar" evidence="8">
    <location>
        <begin position="103"/>
        <end position="185"/>
    </location>
</feature>
<dbReference type="AlphaFoldDB" id="E3NQZ3"/>
<dbReference type="EMBL" id="DS269617">
    <property type="protein sequence ID" value="EFO86478.1"/>
    <property type="molecule type" value="Genomic_DNA"/>
</dbReference>
<feature type="repeat" description="Solcar" evidence="8">
    <location>
        <begin position="189"/>
        <end position="289"/>
    </location>
</feature>
<keyword evidence="7 8" id="KW-0472">Membrane</keyword>
<feature type="repeat" description="Solcar" evidence="8">
    <location>
        <begin position="6"/>
        <end position="95"/>
    </location>
</feature>
<dbReference type="PANTHER" id="PTHR45667">
    <property type="entry name" value="S-ADENOSYLMETHIONINE MITOCHONDRIAL CARRIER PROTEIN"/>
    <property type="match status" value="1"/>
</dbReference>
<evidence type="ECO:0000256" key="2">
    <source>
        <dbReference type="ARBA" id="ARBA00006375"/>
    </source>
</evidence>
<comment type="subcellular location">
    <subcellularLocation>
        <location evidence="1">Membrane</location>
        <topology evidence="1">Multi-pass membrane protein</topology>
    </subcellularLocation>
</comment>
<keyword evidence="12" id="KW-1185">Reference proteome</keyword>
<dbReference type="SUPFAM" id="SSF103506">
    <property type="entry name" value="Mitochondrial carrier"/>
    <property type="match status" value="1"/>
</dbReference>
<organism evidence="12">
    <name type="scientific">Caenorhabditis remanei</name>
    <name type="common">Caenorhabditis vulgaris</name>
    <dbReference type="NCBI Taxonomy" id="31234"/>
    <lineage>
        <taxon>Eukaryota</taxon>
        <taxon>Metazoa</taxon>
        <taxon>Ecdysozoa</taxon>
        <taxon>Nematoda</taxon>
        <taxon>Chromadorea</taxon>
        <taxon>Rhabditida</taxon>
        <taxon>Rhabditina</taxon>
        <taxon>Rhabditomorpha</taxon>
        <taxon>Rhabditoidea</taxon>
        <taxon>Rhabditidae</taxon>
        <taxon>Peloderinae</taxon>
        <taxon>Caenorhabditis</taxon>
    </lineage>
</organism>
<evidence type="ECO:0000313" key="12">
    <source>
        <dbReference type="Proteomes" id="UP000008281"/>
    </source>
</evidence>
<evidence type="ECO:0000256" key="1">
    <source>
        <dbReference type="ARBA" id="ARBA00004141"/>
    </source>
</evidence>
<keyword evidence="4 8" id="KW-0812">Transmembrane</keyword>
<dbReference type="FunCoup" id="E3NQZ3">
    <property type="interactions" value="2068"/>
</dbReference>
<dbReference type="OrthoDB" id="276989at2759"/>
<evidence type="ECO:0000256" key="5">
    <source>
        <dbReference type="ARBA" id="ARBA00022737"/>
    </source>
</evidence>
<dbReference type="Pfam" id="PF00153">
    <property type="entry name" value="Mito_carr"/>
    <property type="match status" value="3"/>
</dbReference>
<proteinExistence type="inferred from homology"/>
<dbReference type="HOGENOM" id="CLU_015166_3_0_1"/>
<evidence type="ECO:0000313" key="11">
    <source>
        <dbReference type="EMBL" id="EFO86478.1"/>
    </source>
</evidence>
<keyword evidence="3 9" id="KW-0813">Transport</keyword>
<dbReference type="InterPro" id="IPR018108">
    <property type="entry name" value="MCP_transmembrane"/>
</dbReference>
<feature type="transmembrane region" description="Helical" evidence="10">
    <location>
        <begin position="71"/>
        <end position="89"/>
    </location>
</feature>